<evidence type="ECO:0000313" key="3">
    <source>
        <dbReference type="Proteomes" id="UP000006180"/>
    </source>
</evidence>
<accession>I3XGN4</accession>
<organism evidence="2">
    <name type="scientific">Sinorhizobium fredii (strain USDA 257)</name>
    <dbReference type="NCBI Taxonomy" id="1185652"/>
    <lineage>
        <taxon>Bacteria</taxon>
        <taxon>Pseudomonadati</taxon>
        <taxon>Pseudomonadota</taxon>
        <taxon>Alphaproteobacteria</taxon>
        <taxon>Hyphomicrobiales</taxon>
        <taxon>Rhizobiaceae</taxon>
        <taxon>Sinorhizobium/Ensifer group</taxon>
        <taxon>Sinorhizobium</taxon>
    </lineage>
</organism>
<feature type="region of interest" description="Disordered" evidence="1">
    <location>
        <begin position="30"/>
        <end position="71"/>
    </location>
</feature>
<feature type="compositionally biased region" description="Polar residues" evidence="1">
    <location>
        <begin position="30"/>
        <end position="43"/>
    </location>
</feature>
<dbReference type="EMBL" id="CP003565">
    <property type="protein sequence ID" value="AFL55040.1"/>
    <property type="molecule type" value="Genomic_DNA"/>
</dbReference>
<gene>
    <name evidence="2" type="ORF">USDA257_p03250</name>
</gene>
<evidence type="ECO:0000256" key="1">
    <source>
        <dbReference type="SAM" id="MobiDB-lite"/>
    </source>
</evidence>
<dbReference type="HOGENOM" id="CLU_2737871_0_0_5"/>
<protein>
    <submittedName>
        <fullName evidence="2">Uncharacterized protein</fullName>
    </submittedName>
</protein>
<sequence>MRLLKIRLCGKTADRSCHFVFSTVGSSRSETVNAHRNSLATNNAGASAPPFRRSSRARRQTGRQAALQAQS</sequence>
<keyword evidence="2" id="KW-0614">Plasmid</keyword>
<proteinExistence type="predicted"/>
<name>I3XGN4_SINF2</name>
<dbReference type="AlphaFoldDB" id="I3XGN4"/>
<dbReference type="PATRIC" id="fig|1185652.3.peg.6736"/>
<feature type="compositionally biased region" description="Low complexity" evidence="1">
    <location>
        <begin position="62"/>
        <end position="71"/>
    </location>
</feature>
<geneLocation type="plasmid" evidence="3">
    <name>pUSDA257 fragment 2</name>
</geneLocation>
<reference evidence="2" key="1">
    <citation type="journal article" date="2012" name="J. Bacteriol.">
        <title>Complete genome sequence of the broad-host-range strain Sinorhizobium fredii USDA257.</title>
        <authorList>
            <person name="Schuldes J."/>
            <person name="Rodriguez Orbegoso M."/>
            <person name="Schmeisser C."/>
            <person name="Krishnan H.B."/>
            <person name="Daniel R."/>
            <person name="Streit W.R."/>
        </authorList>
    </citation>
    <scope>NUCLEOTIDE SEQUENCE [LARGE SCALE GENOMIC DNA]</scope>
    <source>
        <strain evidence="2">USDA 257</strain>
        <plasmid evidence="2">pUSDA257</plasmid>
    </source>
</reference>
<evidence type="ECO:0000313" key="2">
    <source>
        <dbReference type="EMBL" id="AFL55040.1"/>
    </source>
</evidence>